<comment type="caution">
    <text evidence="1">The sequence shown here is derived from an EMBL/GenBank/DDBJ whole genome shotgun (WGS) entry which is preliminary data.</text>
</comment>
<dbReference type="EMBL" id="DUIH01000021">
    <property type="protein sequence ID" value="HIH70255.1"/>
    <property type="molecule type" value="Genomic_DNA"/>
</dbReference>
<dbReference type="AlphaFoldDB" id="A0A832RU29"/>
<reference evidence="1" key="1">
    <citation type="journal article" date="2020" name="bioRxiv">
        <title>A rank-normalized archaeal taxonomy based on genome phylogeny resolves widespread incomplete and uneven classifications.</title>
        <authorList>
            <person name="Rinke C."/>
            <person name="Chuvochina M."/>
            <person name="Mussig A.J."/>
            <person name="Chaumeil P.-A."/>
            <person name="Waite D.W."/>
            <person name="Whitman W.B."/>
            <person name="Parks D.H."/>
            <person name="Hugenholtz P."/>
        </authorList>
    </citation>
    <scope>NUCLEOTIDE SEQUENCE</scope>
    <source>
        <strain evidence="1">UBA12518</strain>
    </source>
</reference>
<accession>A0A832RU29</accession>
<sequence>MVEEGEHSSFEDAQLTESVCCAAAAMLKQHVKKESGLYEVVCSVCKKRFYTNRLKDVMVCFDCEQLNEAGT</sequence>
<protein>
    <submittedName>
        <fullName evidence="1">Uncharacterized protein</fullName>
    </submittedName>
</protein>
<dbReference type="RefSeq" id="WP_042684640.1">
    <property type="nucleotide sequence ID" value="NZ_DUIH01000021.1"/>
</dbReference>
<proteinExistence type="predicted"/>
<name>A0A832RU29_9EURY</name>
<evidence type="ECO:0000313" key="1">
    <source>
        <dbReference type="EMBL" id="HIH70255.1"/>
    </source>
</evidence>
<organism evidence="1 2">
    <name type="scientific">Methermicoccus shengliensis</name>
    <dbReference type="NCBI Taxonomy" id="660064"/>
    <lineage>
        <taxon>Archaea</taxon>
        <taxon>Methanobacteriati</taxon>
        <taxon>Methanobacteriota</taxon>
        <taxon>Stenosarchaea group</taxon>
        <taxon>Methanomicrobia</taxon>
        <taxon>Methanosarcinales</taxon>
        <taxon>Methermicoccaceae</taxon>
        <taxon>Methermicoccus</taxon>
    </lineage>
</organism>
<gene>
    <name evidence="1" type="ORF">HA299_06575</name>
</gene>
<dbReference type="Proteomes" id="UP000600363">
    <property type="component" value="Unassembled WGS sequence"/>
</dbReference>
<evidence type="ECO:0000313" key="2">
    <source>
        <dbReference type="Proteomes" id="UP000600363"/>
    </source>
</evidence>